<gene>
    <name evidence="1" type="ORF">SAMN05428971_1226</name>
</gene>
<reference evidence="2" key="1">
    <citation type="submission" date="2016-10" db="EMBL/GenBank/DDBJ databases">
        <authorList>
            <person name="Varghese N."/>
            <person name="Submissions S."/>
        </authorList>
    </citation>
    <scope>NUCLEOTIDE SEQUENCE [LARGE SCALE GENOMIC DNA]</scope>
    <source>
        <strain evidence="2">OV426</strain>
    </source>
</reference>
<keyword evidence="2" id="KW-1185">Reference proteome</keyword>
<accession>A0A1I4YIX1</accession>
<dbReference type="RefSeq" id="WP_090961409.1">
    <property type="nucleotide sequence ID" value="NZ_FOVG01000001.1"/>
</dbReference>
<sequence length="83" mass="9224">MADDDRIKHLEEAVAQLRVETTVLKAILGQQIALNNLNYKGKFDDVLAALAKEYAGRGLDEGNNQAIHDALREYIKYEPPAGE</sequence>
<protein>
    <submittedName>
        <fullName evidence="1">Uncharacterized protein</fullName>
    </submittedName>
</protein>
<evidence type="ECO:0000313" key="2">
    <source>
        <dbReference type="Proteomes" id="UP000198968"/>
    </source>
</evidence>
<dbReference type="OrthoDB" id="6545569at2"/>
<dbReference type="EMBL" id="FOVG01000001">
    <property type="protein sequence ID" value="SFN37966.1"/>
    <property type="molecule type" value="Genomic_DNA"/>
</dbReference>
<dbReference type="Proteomes" id="UP000198968">
    <property type="component" value="Unassembled WGS sequence"/>
</dbReference>
<proteinExistence type="predicted"/>
<evidence type="ECO:0000313" key="1">
    <source>
        <dbReference type="EMBL" id="SFN37966.1"/>
    </source>
</evidence>
<name>A0A1I4YIX1_9GAMM</name>
<dbReference type="AlphaFoldDB" id="A0A1I4YIX1"/>
<organism evidence="1 2">
    <name type="scientific">Candidatus Pantoea varia</name>
    <dbReference type="NCBI Taxonomy" id="1881036"/>
    <lineage>
        <taxon>Bacteria</taxon>
        <taxon>Pseudomonadati</taxon>
        <taxon>Pseudomonadota</taxon>
        <taxon>Gammaproteobacteria</taxon>
        <taxon>Enterobacterales</taxon>
        <taxon>Erwiniaceae</taxon>
        <taxon>Pantoea</taxon>
    </lineage>
</organism>